<dbReference type="Pfam" id="PF07980">
    <property type="entry name" value="SusD_RagB"/>
    <property type="match status" value="1"/>
</dbReference>
<evidence type="ECO:0000313" key="9">
    <source>
        <dbReference type="Proteomes" id="UP001597361"/>
    </source>
</evidence>
<keyword evidence="5" id="KW-0998">Cell outer membrane</keyword>
<dbReference type="PROSITE" id="PS51257">
    <property type="entry name" value="PROKAR_LIPOPROTEIN"/>
    <property type="match status" value="1"/>
</dbReference>
<dbReference type="InterPro" id="IPR011990">
    <property type="entry name" value="TPR-like_helical_dom_sf"/>
</dbReference>
<keyword evidence="9" id="KW-1185">Reference proteome</keyword>
<accession>A0ABW4VP13</accession>
<name>A0ABW4VP13_9BACT</name>
<comment type="similarity">
    <text evidence="2">Belongs to the SusD family.</text>
</comment>
<protein>
    <submittedName>
        <fullName evidence="8">RagB/SusD family nutrient uptake outer membrane protein</fullName>
    </submittedName>
</protein>
<evidence type="ECO:0000259" key="6">
    <source>
        <dbReference type="Pfam" id="PF07980"/>
    </source>
</evidence>
<dbReference type="Pfam" id="PF14322">
    <property type="entry name" value="SusD-like_3"/>
    <property type="match status" value="1"/>
</dbReference>
<dbReference type="EMBL" id="JBHUHR010000031">
    <property type="protein sequence ID" value="MFD2035426.1"/>
    <property type="molecule type" value="Genomic_DNA"/>
</dbReference>
<evidence type="ECO:0000259" key="7">
    <source>
        <dbReference type="Pfam" id="PF14322"/>
    </source>
</evidence>
<feature type="domain" description="SusD-like N-terminal" evidence="7">
    <location>
        <begin position="19"/>
        <end position="209"/>
    </location>
</feature>
<organism evidence="8 9">
    <name type="scientific">Belliella marina</name>
    <dbReference type="NCBI Taxonomy" id="1644146"/>
    <lineage>
        <taxon>Bacteria</taxon>
        <taxon>Pseudomonadati</taxon>
        <taxon>Bacteroidota</taxon>
        <taxon>Cytophagia</taxon>
        <taxon>Cytophagales</taxon>
        <taxon>Cyclobacteriaceae</taxon>
        <taxon>Belliella</taxon>
    </lineage>
</organism>
<evidence type="ECO:0000313" key="8">
    <source>
        <dbReference type="EMBL" id="MFD2035426.1"/>
    </source>
</evidence>
<dbReference type="RefSeq" id="WP_376886389.1">
    <property type="nucleotide sequence ID" value="NZ_JBHUHR010000031.1"/>
</dbReference>
<dbReference type="Gene3D" id="1.25.40.390">
    <property type="match status" value="1"/>
</dbReference>
<keyword evidence="4" id="KW-0472">Membrane</keyword>
<reference evidence="9" key="1">
    <citation type="journal article" date="2019" name="Int. J. Syst. Evol. Microbiol.">
        <title>The Global Catalogue of Microorganisms (GCM) 10K type strain sequencing project: providing services to taxonomists for standard genome sequencing and annotation.</title>
        <authorList>
            <consortium name="The Broad Institute Genomics Platform"/>
            <consortium name="The Broad Institute Genome Sequencing Center for Infectious Disease"/>
            <person name="Wu L."/>
            <person name="Ma J."/>
        </authorList>
    </citation>
    <scope>NUCLEOTIDE SEQUENCE [LARGE SCALE GENOMIC DNA]</scope>
    <source>
        <strain evidence="9">CGMCC 1.15180</strain>
    </source>
</reference>
<dbReference type="InterPro" id="IPR012944">
    <property type="entry name" value="SusD_RagB_dom"/>
</dbReference>
<comment type="caution">
    <text evidence="8">The sequence shown here is derived from an EMBL/GenBank/DDBJ whole genome shotgun (WGS) entry which is preliminary data.</text>
</comment>
<dbReference type="Proteomes" id="UP001597361">
    <property type="component" value="Unassembled WGS sequence"/>
</dbReference>
<comment type="subcellular location">
    <subcellularLocation>
        <location evidence="1">Cell outer membrane</location>
    </subcellularLocation>
</comment>
<proteinExistence type="inferred from homology"/>
<sequence>MKKYLKLFPFIFIFYSCGDYLDVRPESQIEKEVLFSTEYGFFEALNGVYVRCTEGDIYGNELTFGSLDVMAQNYSFTNGTNTLAESYAETAEFKYENNSFVDRKNRIWNGLYNAIGNCNLILQNVDEKEGVFTNGLYAPMIKGEAKALRAYIHFDLLRLFAPSFVTGPAASAIPYVTKYSTEVTPQSTVSEVLDLIIADLLEARSLLESDPILAENYVVGYTYNGDFDGLPDDGSNEEQGNNLFLQNRRHRMNYYAVCAELARVYLYKNDKINALKYALEVIDSGKFPWTDKNDFTADDDKLKDRILYKELIFGWYIPAMEVNLRNRFENIATSTAIVTAEGNILYETGGVGADDFRYKEWMKQESDGITRKLLFIKYKRDANANLHNLMAPALRLSEMYYIAAECSFDTDPEMAWEYFNTVRFHRGIGTEIRNSNDYELFISELIKEARKEFYGEGQIFYMYKRLNRDILAQSGGSIAARNQVFVWPMPDDEIVFGDRN</sequence>
<feature type="domain" description="RagB/SusD" evidence="6">
    <location>
        <begin position="360"/>
        <end position="465"/>
    </location>
</feature>
<evidence type="ECO:0000256" key="1">
    <source>
        <dbReference type="ARBA" id="ARBA00004442"/>
    </source>
</evidence>
<evidence type="ECO:0000256" key="4">
    <source>
        <dbReference type="ARBA" id="ARBA00023136"/>
    </source>
</evidence>
<evidence type="ECO:0000256" key="3">
    <source>
        <dbReference type="ARBA" id="ARBA00022729"/>
    </source>
</evidence>
<dbReference type="SUPFAM" id="SSF48452">
    <property type="entry name" value="TPR-like"/>
    <property type="match status" value="1"/>
</dbReference>
<evidence type="ECO:0000256" key="5">
    <source>
        <dbReference type="ARBA" id="ARBA00023237"/>
    </source>
</evidence>
<keyword evidence="3" id="KW-0732">Signal</keyword>
<gene>
    <name evidence="8" type="ORF">ACFSKL_11525</name>
</gene>
<dbReference type="Gene3D" id="1.25.40.900">
    <property type="match status" value="1"/>
</dbReference>
<evidence type="ECO:0000256" key="2">
    <source>
        <dbReference type="ARBA" id="ARBA00006275"/>
    </source>
</evidence>
<dbReference type="InterPro" id="IPR033985">
    <property type="entry name" value="SusD-like_N"/>
</dbReference>